<accession>A0A8K0CZU5</accession>
<evidence type="ECO:0000256" key="6">
    <source>
        <dbReference type="ARBA" id="ARBA00023055"/>
    </source>
</evidence>
<gene>
    <name evidence="14" type="ORF">ILUMI_11676</name>
</gene>
<evidence type="ECO:0000256" key="12">
    <source>
        <dbReference type="SAM" id="MobiDB-lite"/>
    </source>
</evidence>
<keyword evidence="2" id="KW-0813">Transport</keyword>
<evidence type="ECO:0000256" key="3">
    <source>
        <dbReference type="ARBA" id="ARBA00022490"/>
    </source>
</evidence>
<reference evidence="14" key="1">
    <citation type="submission" date="2019-08" db="EMBL/GenBank/DDBJ databases">
        <title>The genome of the North American firefly Photinus pyralis.</title>
        <authorList>
            <consortium name="Photinus pyralis genome working group"/>
            <person name="Fallon T.R."/>
            <person name="Sander Lower S.E."/>
            <person name="Weng J.-K."/>
        </authorList>
    </citation>
    <scope>NUCLEOTIDE SEQUENCE</scope>
    <source>
        <strain evidence="14">TRF0915ILg1</strain>
        <tissue evidence="14">Whole body</tissue>
    </source>
</reference>
<evidence type="ECO:0000313" key="14">
    <source>
        <dbReference type="EMBL" id="KAF2894476.1"/>
    </source>
</evidence>
<proteinExistence type="predicted"/>
<evidence type="ECO:0000256" key="1">
    <source>
        <dbReference type="ARBA" id="ARBA00004496"/>
    </source>
</evidence>
<dbReference type="CDD" id="cd08911">
    <property type="entry name" value="START_STARD7-like"/>
    <property type="match status" value="1"/>
</dbReference>
<dbReference type="GO" id="GO:0008289">
    <property type="term" value="F:lipid binding"/>
    <property type="evidence" value="ECO:0007669"/>
    <property type="project" value="UniProtKB-KW"/>
</dbReference>
<dbReference type="FunFam" id="3.30.530.20:FF:000017">
    <property type="entry name" value="Phosphatidylcholine transfer protein, putative"/>
    <property type="match status" value="1"/>
</dbReference>
<evidence type="ECO:0000256" key="9">
    <source>
        <dbReference type="ARBA" id="ARBA00069061"/>
    </source>
</evidence>
<evidence type="ECO:0000256" key="2">
    <source>
        <dbReference type="ARBA" id="ARBA00022448"/>
    </source>
</evidence>
<feature type="compositionally biased region" description="Polar residues" evidence="12">
    <location>
        <begin position="407"/>
        <end position="440"/>
    </location>
</feature>
<comment type="subcellular location">
    <subcellularLocation>
        <location evidence="1">Cytoplasm</location>
    </subcellularLocation>
</comment>
<evidence type="ECO:0000259" key="13">
    <source>
        <dbReference type="PROSITE" id="PS50848"/>
    </source>
</evidence>
<feature type="compositionally biased region" description="Low complexity" evidence="12">
    <location>
        <begin position="397"/>
        <end position="406"/>
    </location>
</feature>
<evidence type="ECO:0000256" key="8">
    <source>
        <dbReference type="ARBA" id="ARBA00063535"/>
    </source>
</evidence>
<comment type="caution">
    <text evidence="14">The sequence shown here is derived from an EMBL/GenBank/DDBJ whole genome shotgun (WGS) entry which is preliminary data.</text>
</comment>
<dbReference type="GO" id="GO:0006869">
    <property type="term" value="P:lipid transport"/>
    <property type="evidence" value="ECO:0007669"/>
    <property type="project" value="UniProtKB-KW"/>
</dbReference>
<dbReference type="Proteomes" id="UP000801492">
    <property type="component" value="Unassembled WGS sequence"/>
</dbReference>
<evidence type="ECO:0000256" key="7">
    <source>
        <dbReference type="ARBA" id="ARBA00023121"/>
    </source>
</evidence>
<protein>
    <recommendedName>
        <fullName evidence="9">Phosphatidylcholine transfer protein</fullName>
    </recommendedName>
    <alternativeName>
        <fullName evidence="11">START domain-containing protein 2</fullName>
    </alternativeName>
    <alternativeName>
        <fullName evidence="10">StAR-related lipid transfer protein 2</fullName>
    </alternativeName>
</protein>
<dbReference type="InterPro" id="IPR041949">
    <property type="entry name" value="START_STARD7"/>
</dbReference>
<dbReference type="AlphaFoldDB" id="A0A8K0CZU5"/>
<dbReference type="PROSITE" id="PS50848">
    <property type="entry name" value="START"/>
    <property type="match status" value="1"/>
</dbReference>
<dbReference type="OrthoDB" id="1295045at2759"/>
<keyword evidence="4" id="KW-0597">Phosphoprotein</keyword>
<comment type="subunit">
    <text evidence="8">Interacts with ACOT13/THEM2.</text>
</comment>
<keyword evidence="5" id="KW-0007">Acetylation</keyword>
<keyword evidence="15" id="KW-1185">Reference proteome</keyword>
<evidence type="ECO:0000313" key="15">
    <source>
        <dbReference type="Proteomes" id="UP000801492"/>
    </source>
</evidence>
<dbReference type="Pfam" id="PF01852">
    <property type="entry name" value="START"/>
    <property type="match status" value="1"/>
</dbReference>
<evidence type="ECO:0000256" key="5">
    <source>
        <dbReference type="ARBA" id="ARBA00022990"/>
    </source>
</evidence>
<keyword evidence="7" id="KW-0446">Lipid-binding</keyword>
<organism evidence="14 15">
    <name type="scientific">Ignelater luminosus</name>
    <name type="common">Cucubano</name>
    <name type="synonym">Pyrophorus luminosus</name>
    <dbReference type="NCBI Taxonomy" id="2038154"/>
    <lineage>
        <taxon>Eukaryota</taxon>
        <taxon>Metazoa</taxon>
        <taxon>Ecdysozoa</taxon>
        <taxon>Arthropoda</taxon>
        <taxon>Hexapoda</taxon>
        <taxon>Insecta</taxon>
        <taxon>Pterygota</taxon>
        <taxon>Neoptera</taxon>
        <taxon>Endopterygota</taxon>
        <taxon>Coleoptera</taxon>
        <taxon>Polyphaga</taxon>
        <taxon>Elateriformia</taxon>
        <taxon>Elateroidea</taxon>
        <taxon>Elateridae</taxon>
        <taxon>Agrypninae</taxon>
        <taxon>Pyrophorini</taxon>
        <taxon>Ignelater</taxon>
    </lineage>
</organism>
<evidence type="ECO:0000256" key="4">
    <source>
        <dbReference type="ARBA" id="ARBA00022553"/>
    </source>
</evidence>
<feature type="domain" description="START" evidence="13">
    <location>
        <begin position="160"/>
        <end position="347"/>
    </location>
</feature>
<dbReference type="PANTHER" id="PTHR19308">
    <property type="entry name" value="PHOSPHATIDYLCHOLINE TRANSFER PROTEIN"/>
    <property type="match status" value="1"/>
</dbReference>
<keyword evidence="3" id="KW-0963">Cytoplasm</keyword>
<feature type="region of interest" description="Disordered" evidence="12">
    <location>
        <begin position="395"/>
        <end position="440"/>
    </location>
</feature>
<dbReference type="Gene3D" id="3.30.530.20">
    <property type="match status" value="1"/>
</dbReference>
<name>A0A8K0CZU5_IGNLU</name>
<dbReference type="EMBL" id="VTPC01006950">
    <property type="protein sequence ID" value="KAF2894476.1"/>
    <property type="molecule type" value="Genomic_DNA"/>
</dbReference>
<dbReference type="PANTHER" id="PTHR19308:SF8">
    <property type="entry name" value="STAR-RELATED LIPID TRANSFER PROTEIN 7, MITOCHONDRIAL"/>
    <property type="match status" value="1"/>
</dbReference>
<dbReference type="SUPFAM" id="SSF55961">
    <property type="entry name" value="Bet v1-like"/>
    <property type="match status" value="1"/>
</dbReference>
<evidence type="ECO:0000256" key="11">
    <source>
        <dbReference type="ARBA" id="ARBA00079049"/>
    </source>
</evidence>
<dbReference type="InterPro" id="IPR051213">
    <property type="entry name" value="START_lipid_transfer"/>
</dbReference>
<dbReference type="InterPro" id="IPR002913">
    <property type="entry name" value="START_lipid-bd_dom"/>
</dbReference>
<dbReference type="InterPro" id="IPR023393">
    <property type="entry name" value="START-like_dom_sf"/>
</dbReference>
<dbReference type="GO" id="GO:0005829">
    <property type="term" value="C:cytosol"/>
    <property type="evidence" value="ECO:0007669"/>
    <property type="project" value="UniProtKB-ARBA"/>
</dbReference>
<sequence length="460" mass="54459">MRILVRNDTVLRTLQEKFLAVPRTLKNQSAGALRVWAHQCECVFAQRLRRGQQMFCLYTKLWEERALKELLNRMRHQITRHGKELMFSAIGVAAYNWETNRISNEDIIKHMDELDYIHLLAEKTVTCEACRREHPDSTVPHLSFCACANKTSQKKTYDDWIPFIEKQDMLVWRRMHNSGHYEYKLYGSFNDVTAEDFLNVQIDSEYRKKWDTTAITLEVVEKDPTPQSNSDVIYWEMLWPKLFVNRDYVFNRRFMIDCNKKTIIILSRGTKHPACPVRPDKYRVDSYWSYMVIKPYTELDKPGIEFGLTYFDNPGVNIPAAVTTWVAMRAMPDFLIRLRDATRKYKIYCEKEGNKSIYSVYQQQKECDEENQKHDEIEEIITDNTIFEPQHPFTVKSVRSPRSRSSQTNQQVENEPIINTNCKTPSTPGSEIMTSPSPITQADNERRTYWKYFRPNYYFS</sequence>
<evidence type="ECO:0000256" key="10">
    <source>
        <dbReference type="ARBA" id="ARBA00077188"/>
    </source>
</evidence>
<keyword evidence="6" id="KW-0445">Lipid transport</keyword>